<dbReference type="PIRSF" id="PIRSF004983">
    <property type="entry name" value="MenD"/>
    <property type="match status" value="1"/>
</dbReference>
<evidence type="ECO:0000313" key="9">
    <source>
        <dbReference type="Proteomes" id="UP001059295"/>
    </source>
</evidence>
<organism evidence="8 9">
    <name type="scientific">Alistipes ihumii AP11</name>
    <dbReference type="NCBI Taxonomy" id="1211813"/>
    <lineage>
        <taxon>Bacteria</taxon>
        <taxon>Pseudomonadati</taxon>
        <taxon>Bacteroidota</taxon>
        <taxon>Bacteroidia</taxon>
        <taxon>Bacteroidales</taxon>
        <taxon>Rikenellaceae</taxon>
        <taxon>Alistipes</taxon>
    </lineage>
</organism>
<evidence type="ECO:0000259" key="7">
    <source>
        <dbReference type="Pfam" id="PF02776"/>
    </source>
</evidence>
<dbReference type="RefSeq" id="WP_019246834.1">
    <property type="nucleotide sequence ID" value="NZ_CAPH01000018.1"/>
</dbReference>
<dbReference type="Proteomes" id="UP001059295">
    <property type="component" value="Chromosome"/>
</dbReference>
<dbReference type="EMBL" id="CP102294">
    <property type="protein sequence ID" value="UWN56479.1"/>
    <property type="molecule type" value="Genomic_DNA"/>
</dbReference>
<protein>
    <submittedName>
        <fullName evidence="8">Thiamine pyrophosphate-binding protein</fullName>
    </submittedName>
</protein>
<keyword evidence="2" id="KW-0479">Metal-binding</keyword>
<keyword evidence="1" id="KW-0808">Transferase</keyword>
<dbReference type="PANTHER" id="PTHR42916">
    <property type="entry name" value="2-SUCCINYL-5-ENOLPYRUVYL-6-HYDROXY-3-CYCLOHEXENE-1-CARBOXYLATE SYNTHASE"/>
    <property type="match status" value="1"/>
</dbReference>
<evidence type="ECO:0000313" key="8">
    <source>
        <dbReference type="EMBL" id="UWN56479.1"/>
    </source>
</evidence>
<dbReference type="InterPro" id="IPR029061">
    <property type="entry name" value="THDP-binding"/>
</dbReference>
<keyword evidence="9" id="KW-1185">Reference proteome</keyword>
<dbReference type="InterPro" id="IPR011766">
    <property type="entry name" value="TPP_enzyme_TPP-bd"/>
</dbReference>
<evidence type="ECO:0000256" key="2">
    <source>
        <dbReference type="ARBA" id="ARBA00022723"/>
    </source>
</evidence>
<sequence>MNKSYTNERNVQIVIALLKAHGIRKVIVSPGTTNVALVGSIQYDPWFEIFSAVDERSAAYMACGLAAEAGEPVVLSCTGATASRNYMPGLTEAYYRKLPVLAITSIHDFSNVGHLMPQVIDRTVSPRDVVGLKIELPSVRDDKEAWNCEIKVNKALLELKRKGGGPVHINLATGASCSFCVKNLPAVRMIERIGYGDIHPEMPAGRIAVFAGSHARWSPELTEAVDRFCASRDAVVFCDHTSGYHGKYKALYALVAGQEQYDPGLGQVDLLIHIGEVSGDYFTAGRMKGCQVWRVSEDGEIRDTFRRLRYVFEMSERSFFKHYTVGEGTSDRFLRQCRTEYDNLYATIPDLPFSNVWIASRMAPRIPEHAVVHFGILNTLRSWNMFRMPESVVSNSNVGGFGIDGGVSTLVGASLADPDRLCFCFIGDLAFFYDMNAIGNRHVGNNIRIMLINNGKGTEFRNYFHPGQMLLGDDADRYVAAAGHYGNRSRVLVRHYAEDLGFTYLCASDKKEFERVYEQFLTPEKTPKPLLFEVWTNSDEESEALRILRNIKSDPTGKTKHLVKQYLGPRGINFVKNILKK</sequence>
<evidence type="ECO:0000256" key="3">
    <source>
        <dbReference type="ARBA" id="ARBA00022842"/>
    </source>
</evidence>
<dbReference type="InterPro" id="IPR012001">
    <property type="entry name" value="Thiamin_PyroP_enz_TPP-bd_dom"/>
</dbReference>
<name>A0ABY5UYJ1_9BACT</name>
<dbReference type="CDD" id="cd07037">
    <property type="entry name" value="TPP_PYR_MenD"/>
    <property type="match status" value="1"/>
</dbReference>
<feature type="domain" description="Thiamine pyrophosphate enzyme N-terminal TPP-binding" evidence="7">
    <location>
        <begin position="12"/>
        <end position="121"/>
    </location>
</feature>
<dbReference type="PANTHER" id="PTHR42916:SF1">
    <property type="entry name" value="PROTEIN PHYLLO, CHLOROPLASTIC"/>
    <property type="match status" value="1"/>
</dbReference>
<accession>A0ABY5UYJ1</accession>
<keyword evidence="4" id="KW-0786">Thiamine pyrophosphate</keyword>
<dbReference type="Pfam" id="PF02776">
    <property type="entry name" value="TPP_enzyme_N"/>
    <property type="match status" value="1"/>
</dbReference>
<reference evidence="8" key="1">
    <citation type="journal article" date="2022" name="Cell">
        <title>Design, construction, and in vivo augmentation of a complex gut microbiome.</title>
        <authorList>
            <person name="Cheng A.G."/>
            <person name="Ho P.Y."/>
            <person name="Aranda-Diaz A."/>
            <person name="Jain S."/>
            <person name="Yu F.B."/>
            <person name="Meng X."/>
            <person name="Wang M."/>
            <person name="Iakiviak M."/>
            <person name="Nagashima K."/>
            <person name="Zhao A."/>
            <person name="Murugkar P."/>
            <person name="Patil A."/>
            <person name="Atabakhsh K."/>
            <person name="Weakley A."/>
            <person name="Yan J."/>
            <person name="Brumbaugh A.R."/>
            <person name="Higginbottom S."/>
            <person name="Dimas A."/>
            <person name="Shiver A.L."/>
            <person name="Deutschbauer A."/>
            <person name="Neff N."/>
            <person name="Sonnenburg J.L."/>
            <person name="Huang K.C."/>
            <person name="Fischbach M.A."/>
        </authorList>
    </citation>
    <scope>NUCLEOTIDE SEQUENCE</scope>
    <source>
        <strain evidence="8">AP11</strain>
    </source>
</reference>
<proteinExistence type="predicted"/>
<gene>
    <name evidence="8" type="ORF">NQ491_07365</name>
</gene>
<dbReference type="Pfam" id="PF02775">
    <property type="entry name" value="TPP_enzyme_C"/>
    <property type="match status" value="1"/>
</dbReference>
<dbReference type="Gene3D" id="3.40.50.1220">
    <property type="entry name" value="TPP-binding domain"/>
    <property type="match status" value="1"/>
</dbReference>
<keyword evidence="3" id="KW-0460">Magnesium</keyword>
<evidence type="ECO:0000256" key="5">
    <source>
        <dbReference type="ARBA" id="ARBA00023211"/>
    </source>
</evidence>
<feature type="domain" description="Thiamine pyrophosphate enzyme TPP-binding" evidence="6">
    <location>
        <begin position="387"/>
        <end position="534"/>
    </location>
</feature>
<dbReference type="GeneID" id="82891541"/>
<evidence type="ECO:0000259" key="6">
    <source>
        <dbReference type="Pfam" id="PF02775"/>
    </source>
</evidence>
<dbReference type="InterPro" id="IPR004433">
    <property type="entry name" value="MenaQ_synth_MenD"/>
</dbReference>
<evidence type="ECO:0000256" key="4">
    <source>
        <dbReference type="ARBA" id="ARBA00023052"/>
    </source>
</evidence>
<dbReference type="Gene3D" id="3.40.50.970">
    <property type="match status" value="2"/>
</dbReference>
<evidence type="ECO:0000256" key="1">
    <source>
        <dbReference type="ARBA" id="ARBA00022679"/>
    </source>
</evidence>
<keyword evidence="5" id="KW-0464">Manganese</keyword>
<dbReference type="SUPFAM" id="SSF52518">
    <property type="entry name" value="Thiamin diphosphate-binding fold (THDP-binding)"/>
    <property type="match status" value="2"/>
</dbReference>